<accession>A0ABS4QM41</accession>
<feature type="chain" id="PRO_5046149949" description="Tat pathway signal sequence domain protein" evidence="1">
    <location>
        <begin position="31"/>
        <end position="234"/>
    </location>
</feature>
<evidence type="ECO:0000313" key="2">
    <source>
        <dbReference type="EMBL" id="MBP2192760.1"/>
    </source>
</evidence>
<dbReference type="EMBL" id="JAGGMR010000001">
    <property type="protein sequence ID" value="MBP2192760.1"/>
    <property type="molecule type" value="Genomic_DNA"/>
</dbReference>
<evidence type="ECO:0008006" key="4">
    <source>
        <dbReference type="Google" id="ProtNLM"/>
    </source>
</evidence>
<organism evidence="2 3">
    <name type="scientific">Nocardia goodfellowii</name>
    <dbReference type="NCBI Taxonomy" id="882446"/>
    <lineage>
        <taxon>Bacteria</taxon>
        <taxon>Bacillati</taxon>
        <taxon>Actinomycetota</taxon>
        <taxon>Actinomycetes</taxon>
        <taxon>Mycobacteriales</taxon>
        <taxon>Nocardiaceae</taxon>
        <taxon>Nocardia</taxon>
    </lineage>
</organism>
<keyword evidence="1" id="KW-0732">Signal</keyword>
<sequence length="234" mass="25016">MMFPTLRRRLAVTVLTAAAGIGLTAPIATAEPAEPETSEAEAIPQLCLRAQVQTAKLRVVKFRRGGGTLSEVPYTDPAAFAASKPQAQPLTVTSYTTYQAGLPKQVRCKGKSADHLTDVYGADIAGPEGACANVNRVTLRQVIRSFTAREREALVYRPNRVVVDPDTAAITGQDWLADFPVATRVAAGTLHLPSKSLLVPLNTPGIPEAFKGQHYCTLIAPEYLKALLLGTVQP</sequence>
<evidence type="ECO:0000256" key="1">
    <source>
        <dbReference type="SAM" id="SignalP"/>
    </source>
</evidence>
<protein>
    <recommendedName>
        <fullName evidence="4">Tat pathway signal sequence domain protein</fullName>
    </recommendedName>
</protein>
<proteinExistence type="predicted"/>
<dbReference type="RefSeq" id="WP_209895847.1">
    <property type="nucleotide sequence ID" value="NZ_JAGGMR010000001.1"/>
</dbReference>
<gene>
    <name evidence="2" type="ORF">BJ987_005661</name>
</gene>
<keyword evidence="3" id="KW-1185">Reference proteome</keyword>
<reference evidence="2 3" key="1">
    <citation type="submission" date="2021-03" db="EMBL/GenBank/DDBJ databases">
        <title>Sequencing the genomes of 1000 actinobacteria strains.</title>
        <authorList>
            <person name="Klenk H.-P."/>
        </authorList>
    </citation>
    <scope>NUCLEOTIDE SEQUENCE [LARGE SCALE GENOMIC DNA]</scope>
    <source>
        <strain evidence="2 3">DSM 45516</strain>
    </source>
</reference>
<evidence type="ECO:0000313" key="3">
    <source>
        <dbReference type="Proteomes" id="UP001519325"/>
    </source>
</evidence>
<comment type="caution">
    <text evidence="2">The sequence shown here is derived from an EMBL/GenBank/DDBJ whole genome shotgun (WGS) entry which is preliminary data.</text>
</comment>
<dbReference type="Proteomes" id="UP001519325">
    <property type="component" value="Unassembled WGS sequence"/>
</dbReference>
<feature type="signal peptide" evidence="1">
    <location>
        <begin position="1"/>
        <end position="30"/>
    </location>
</feature>
<name>A0ABS4QM41_9NOCA</name>